<protein>
    <submittedName>
        <fullName evidence="1">Uncharacterized protein</fullName>
    </submittedName>
</protein>
<accession>A0A4Y1S0V8</accession>
<organism evidence="1">
    <name type="scientific">Prunus dulcis</name>
    <name type="common">Almond</name>
    <name type="synonym">Amygdalus dulcis</name>
    <dbReference type="NCBI Taxonomy" id="3755"/>
    <lineage>
        <taxon>Eukaryota</taxon>
        <taxon>Viridiplantae</taxon>
        <taxon>Streptophyta</taxon>
        <taxon>Embryophyta</taxon>
        <taxon>Tracheophyta</taxon>
        <taxon>Spermatophyta</taxon>
        <taxon>Magnoliopsida</taxon>
        <taxon>eudicotyledons</taxon>
        <taxon>Gunneridae</taxon>
        <taxon>Pentapetalae</taxon>
        <taxon>rosids</taxon>
        <taxon>fabids</taxon>
        <taxon>Rosales</taxon>
        <taxon>Rosaceae</taxon>
        <taxon>Amygdaloideae</taxon>
        <taxon>Amygdaleae</taxon>
        <taxon>Prunus</taxon>
    </lineage>
</organism>
<evidence type="ECO:0000313" key="1">
    <source>
        <dbReference type="EMBL" id="BBH09666.1"/>
    </source>
</evidence>
<reference evidence="1" key="1">
    <citation type="journal article" date="2019" name="Science">
        <title>Mutation of a bHLH transcription factor allowed almond domestication.</title>
        <authorList>
            <person name="Sanchez-Perez R."/>
            <person name="Pavan S."/>
            <person name="Mazzeo R."/>
            <person name="Moldovan C."/>
            <person name="Aiese Cigliano R."/>
            <person name="Del Cueto J."/>
            <person name="Ricciardi F."/>
            <person name="Lotti C."/>
            <person name="Ricciardi L."/>
            <person name="Dicenta F."/>
            <person name="Lopez-Marques R.L."/>
            <person name="Lindberg Moller B."/>
        </authorList>
    </citation>
    <scope>NUCLEOTIDE SEQUENCE</scope>
</reference>
<feature type="non-terminal residue" evidence="1">
    <location>
        <position position="1"/>
    </location>
</feature>
<dbReference type="AlphaFoldDB" id="A0A4Y1S0V8"/>
<proteinExistence type="predicted"/>
<dbReference type="EMBL" id="AP019304">
    <property type="protein sequence ID" value="BBH09666.1"/>
    <property type="molecule type" value="Genomic_DNA"/>
</dbReference>
<name>A0A4Y1S0V8_PRUDU</name>
<gene>
    <name evidence="1" type="ORF">Prudu_022231</name>
</gene>
<sequence length="136" mass="14815">ILKISGKVHSREKDASSLQKLLSNGLGTQSNSGIGARLLNFPGSIIKPIFYRAWQSENMSASSLVAEAVWKAIESTGSERKLKSQFSFYVVRLGRRRIPEEGGCKHQLAARLASSLGACIEVKVSDEQLALLLSKL</sequence>